<feature type="region of interest" description="Disordered" evidence="1">
    <location>
        <begin position="1"/>
        <end position="203"/>
    </location>
</feature>
<dbReference type="HOGENOM" id="CLU_1230005_0_0_1"/>
<feature type="compositionally biased region" description="Basic and acidic residues" evidence="1">
    <location>
        <begin position="144"/>
        <end position="186"/>
    </location>
</feature>
<organism evidence="2 3">
    <name type="scientific">Fusarium oxysporum f. sp. raphani 54005</name>
    <dbReference type="NCBI Taxonomy" id="1089458"/>
    <lineage>
        <taxon>Eukaryota</taxon>
        <taxon>Fungi</taxon>
        <taxon>Dikarya</taxon>
        <taxon>Ascomycota</taxon>
        <taxon>Pezizomycotina</taxon>
        <taxon>Sordariomycetes</taxon>
        <taxon>Hypocreomycetidae</taxon>
        <taxon>Hypocreales</taxon>
        <taxon>Nectriaceae</taxon>
        <taxon>Fusarium</taxon>
        <taxon>Fusarium oxysporum species complex</taxon>
    </lineage>
</organism>
<proteinExistence type="predicted"/>
<feature type="compositionally biased region" description="Acidic residues" evidence="1">
    <location>
        <begin position="1"/>
        <end position="17"/>
    </location>
</feature>
<sequence length="203" mass="23451">MSSVPEDVDMTLDEPDVPEASQRISTPHVDGLDISQQGRPQQPHAEPHAEPPVEPHAEPQGIELEVPEPHRPVSPPIMDGYSMLQEQHKQREALELQQKQQQDALKLQQPQQQDALQLQQPRTQPQQEALKRKKEINKPGNDTTEIRKPDKDDEFPNKRKKVYDTHKKVYDTREKVDDTREPEIPQRPEACLEAPALEEEEEW</sequence>
<dbReference type="OrthoDB" id="4227485at2759"/>
<protein>
    <submittedName>
        <fullName evidence="2">Uncharacterized protein</fullName>
    </submittedName>
</protein>
<accession>X0BYL1</accession>
<reference evidence="2 3" key="1">
    <citation type="submission" date="2011-11" db="EMBL/GenBank/DDBJ databases">
        <title>The Genome Sequence of Fusarium oxysporum PHW815.</title>
        <authorList>
            <consortium name="The Broad Institute Genome Sequencing Platform"/>
            <person name="Ma L.-J."/>
            <person name="Gale L.R."/>
            <person name="Schwartz D.C."/>
            <person name="Zhou S."/>
            <person name="Corby-Kistler H."/>
            <person name="Young S.K."/>
            <person name="Zeng Q."/>
            <person name="Gargeya S."/>
            <person name="Fitzgerald M."/>
            <person name="Haas B."/>
            <person name="Abouelleil A."/>
            <person name="Alvarado L."/>
            <person name="Arachchi H.M."/>
            <person name="Berlin A."/>
            <person name="Brown A."/>
            <person name="Chapman S.B."/>
            <person name="Chen Z."/>
            <person name="Dunbar C."/>
            <person name="Freedman E."/>
            <person name="Gearin G."/>
            <person name="Goldberg J."/>
            <person name="Griggs A."/>
            <person name="Gujja S."/>
            <person name="Heiman D."/>
            <person name="Howarth C."/>
            <person name="Larson L."/>
            <person name="Lui A."/>
            <person name="MacDonald P.J.P."/>
            <person name="Montmayeur A."/>
            <person name="Murphy C."/>
            <person name="Neiman D."/>
            <person name="Pearson M."/>
            <person name="Priest M."/>
            <person name="Roberts A."/>
            <person name="Saif S."/>
            <person name="Shea T."/>
            <person name="Shenoy N."/>
            <person name="Sisk P."/>
            <person name="Stolte C."/>
            <person name="Sykes S."/>
            <person name="Wortman J."/>
            <person name="Nusbaum C."/>
            <person name="Birren B."/>
        </authorList>
    </citation>
    <scope>NUCLEOTIDE SEQUENCE [LARGE SCALE GENOMIC DNA]</scope>
    <source>
        <strain evidence="2 3">54005</strain>
    </source>
</reference>
<dbReference type="AlphaFoldDB" id="X0BYL1"/>
<dbReference type="Proteomes" id="UP000030663">
    <property type="component" value="Unassembled WGS sequence"/>
</dbReference>
<evidence type="ECO:0000256" key="1">
    <source>
        <dbReference type="SAM" id="MobiDB-lite"/>
    </source>
</evidence>
<keyword evidence="3" id="KW-1185">Reference proteome</keyword>
<evidence type="ECO:0000313" key="3">
    <source>
        <dbReference type="Proteomes" id="UP000030663"/>
    </source>
</evidence>
<feature type="compositionally biased region" description="Basic and acidic residues" evidence="1">
    <location>
        <begin position="45"/>
        <end position="57"/>
    </location>
</feature>
<gene>
    <name evidence="2" type="ORF">FOQG_19606</name>
</gene>
<feature type="compositionally biased region" description="Low complexity" evidence="1">
    <location>
        <begin position="95"/>
        <end position="127"/>
    </location>
</feature>
<evidence type="ECO:0000313" key="2">
    <source>
        <dbReference type="EMBL" id="EXK75627.1"/>
    </source>
</evidence>
<name>X0BYL1_FUSOX</name>
<dbReference type="EMBL" id="KI979996">
    <property type="protein sequence ID" value="EXK75627.1"/>
    <property type="molecule type" value="Genomic_DNA"/>
</dbReference>